<keyword evidence="7" id="KW-0130">Cell adhesion</keyword>
<evidence type="ECO:0000259" key="14">
    <source>
        <dbReference type="PROSITE" id="PS50268"/>
    </source>
</evidence>
<sequence length="866" mass="94837">MNWAGFLQSLLVTVHLRQIMGHGSFRISITEEQEAGVWVGTINSTFSPPYQLLTEDYIRMDQKTGEIYTTNHRLDRETLCPDQRQGEECIIPHGIVAFVGPDKMVVKFTVIVEDINDNIPHFDNPNIHISVPENVPVGTSFQLDDLAKDRDAGRNGQLQYHLEGAEGFFTVIVEEEDEMAVLFLVVQQPLDREMSNVHAMVLVASDCGSVSLTATATLLVKVTDIDDNCPKFTPDSLQHVNITADSGRGTDVAMVRATDIDLGFNADIIYSFSPRLSDRAKELFVLDSQTGQISLRVDLHSDNASERGEEVVLKVLASDPVGYCTPADTQVTVSLLPVPRPGIKIRFLAEHQNQTVMLLENQTSIVLAVLELPVDTSLFQGSSSLSIEGDVPFSLSAQSGKYLLSTSKPLDYETNSEYHVSVVMRNGGVTQGYSRSVIRVLVIDVNDNAPQFLQDHYHMGVKENNAPGAVILTVKAQDADSKLNGKITYRLGSTSQTKAAIFKINSVTGELTVSASLDREQQDVYELTVLAKDSGTPPLESAAMVTITVLDQNDNAPIFHTPHFFFFIPENIPPLAQVGKVGVSDADIGLNGKVAVRVVNGSDGLFVIDNAQGTLRCTSDLDREKQDRYDLVLQATDNGHPSSLTSVAKVTVLIEDVNDNRPKVILPSSNLSCLPVSIATATGTMVTKIYAVDEDSGSNSEITYTIVAQEPPESNLDPSSSPFKLDARTGNLTLAQKLVVNDKGMHHLYIVVSDGGKPVPLQTNVWVNLLVNDSLEPCHIDTLPKLPLPYTTMTRSVSPTCNEWENKLVFVVGLGMLGISLCLFLVTVVLYFKTSRRTQKQKRGVNKGNQIPLRIHETYYAGEESK</sequence>
<comment type="caution">
    <text evidence="15">The sequence shown here is derived from an EMBL/GenBank/DDBJ whole genome shotgun (WGS) entry which is preliminary data.</text>
</comment>
<dbReference type="GO" id="GO:0005886">
    <property type="term" value="C:plasma membrane"/>
    <property type="evidence" value="ECO:0007669"/>
    <property type="project" value="UniProtKB-SubCell"/>
</dbReference>
<evidence type="ECO:0000256" key="6">
    <source>
        <dbReference type="ARBA" id="ARBA00022837"/>
    </source>
</evidence>
<evidence type="ECO:0000256" key="7">
    <source>
        <dbReference type="ARBA" id="ARBA00022889"/>
    </source>
</evidence>
<gene>
    <name evidence="15" type="ORF">UPYG_G00210900</name>
</gene>
<keyword evidence="16" id="KW-1185">Reference proteome</keyword>
<keyword evidence="6 11" id="KW-0106">Calcium</keyword>
<dbReference type="AlphaFoldDB" id="A0ABD0WJP3"/>
<evidence type="ECO:0000313" key="16">
    <source>
        <dbReference type="Proteomes" id="UP001557470"/>
    </source>
</evidence>
<evidence type="ECO:0000256" key="11">
    <source>
        <dbReference type="PROSITE-ProRule" id="PRU00043"/>
    </source>
</evidence>
<evidence type="ECO:0000256" key="9">
    <source>
        <dbReference type="ARBA" id="ARBA00023136"/>
    </source>
</evidence>
<dbReference type="Proteomes" id="UP001557470">
    <property type="component" value="Unassembled WGS sequence"/>
</dbReference>
<keyword evidence="10" id="KW-0325">Glycoprotein</keyword>
<dbReference type="FunFam" id="2.60.40.60:FF:000020">
    <property type="entry name" value="Dachsous cadherin-related 1b"/>
    <property type="match status" value="1"/>
</dbReference>
<organism evidence="15 16">
    <name type="scientific">Umbra pygmaea</name>
    <name type="common">Eastern mudminnow</name>
    <dbReference type="NCBI Taxonomy" id="75934"/>
    <lineage>
        <taxon>Eukaryota</taxon>
        <taxon>Metazoa</taxon>
        <taxon>Chordata</taxon>
        <taxon>Craniata</taxon>
        <taxon>Vertebrata</taxon>
        <taxon>Euteleostomi</taxon>
        <taxon>Actinopterygii</taxon>
        <taxon>Neopterygii</taxon>
        <taxon>Teleostei</taxon>
        <taxon>Protacanthopterygii</taxon>
        <taxon>Esociformes</taxon>
        <taxon>Umbridae</taxon>
        <taxon>Umbra</taxon>
    </lineage>
</organism>
<dbReference type="InterPro" id="IPR015919">
    <property type="entry name" value="Cadherin-like_sf"/>
</dbReference>
<evidence type="ECO:0000256" key="5">
    <source>
        <dbReference type="ARBA" id="ARBA00022737"/>
    </source>
</evidence>
<feature type="transmembrane region" description="Helical" evidence="12">
    <location>
        <begin position="808"/>
        <end position="832"/>
    </location>
</feature>
<keyword evidence="2" id="KW-1003">Cell membrane</keyword>
<dbReference type="InterPro" id="IPR050174">
    <property type="entry name" value="Protocadherin/Cadherin-CA"/>
</dbReference>
<dbReference type="SUPFAM" id="SSF49313">
    <property type="entry name" value="Cadherin-like"/>
    <property type="match status" value="6"/>
</dbReference>
<protein>
    <recommendedName>
        <fullName evidence="14">Cadherin domain-containing protein</fullName>
    </recommendedName>
</protein>
<name>A0ABD0WJP3_UMBPY</name>
<dbReference type="InterPro" id="IPR020894">
    <property type="entry name" value="Cadherin_CS"/>
</dbReference>
<evidence type="ECO:0000313" key="15">
    <source>
        <dbReference type="EMBL" id="KAL0973764.1"/>
    </source>
</evidence>
<feature type="domain" description="Cadherin" evidence="14">
    <location>
        <begin position="453"/>
        <end position="559"/>
    </location>
</feature>
<feature type="domain" description="Cadherin" evidence="14">
    <location>
        <begin position="683"/>
        <end position="786"/>
    </location>
</feature>
<evidence type="ECO:0000256" key="10">
    <source>
        <dbReference type="ARBA" id="ARBA00023180"/>
    </source>
</evidence>
<proteinExistence type="predicted"/>
<feature type="domain" description="Cadherin" evidence="14">
    <location>
        <begin position="393"/>
        <end position="452"/>
    </location>
</feature>
<dbReference type="PANTHER" id="PTHR24028">
    <property type="entry name" value="CADHERIN-87A"/>
    <property type="match status" value="1"/>
</dbReference>
<evidence type="ECO:0000256" key="1">
    <source>
        <dbReference type="ARBA" id="ARBA00004251"/>
    </source>
</evidence>
<evidence type="ECO:0000256" key="2">
    <source>
        <dbReference type="ARBA" id="ARBA00022475"/>
    </source>
</evidence>
<dbReference type="PROSITE" id="PS50268">
    <property type="entry name" value="CADHERIN_2"/>
    <property type="match status" value="6"/>
</dbReference>
<dbReference type="PRINTS" id="PR00205">
    <property type="entry name" value="CADHERIN"/>
</dbReference>
<dbReference type="Gene3D" id="2.60.40.60">
    <property type="entry name" value="Cadherins"/>
    <property type="match status" value="7"/>
</dbReference>
<reference evidence="15 16" key="1">
    <citation type="submission" date="2024-06" db="EMBL/GenBank/DDBJ databases">
        <authorList>
            <person name="Pan Q."/>
            <person name="Wen M."/>
            <person name="Jouanno E."/>
            <person name="Zahm M."/>
            <person name="Klopp C."/>
            <person name="Cabau C."/>
            <person name="Louis A."/>
            <person name="Berthelot C."/>
            <person name="Parey E."/>
            <person name="Roest Crollius H."/>
            <person name="Montfort J."/>
            <person name="Robinson-Rechavi M."/>
            <person name="Bouchez O."/>
            <person name="Lampietro C."/>
            <person name="Lopez Roques C."/>
            <person name="Donnadieu C."/>
            <person name="Postlethwait J."/>
            <person name="Bobe J."/>
            <person name="Verreycken H."/>
            <person name="Guiguen Y."/>
        </authorList>
    </citation>
    <scope>NUCLEOTIDE SEQUENCE [LARGE SCALE GENOMIC DNA]</scope>
    <source>
        <strain evidence="15">Up_M1</strain>
        <tissue evidence="15">Testis</tissue>
    </source>
</reference>
<dbReference type="InterPro" id="IPR002126">
    <property type="entry name" value="Cadherin-like_dom"/>
</dbReference>
<feature type="signal peptide" evidence="13">
    <location>
        <begin position="1"/>
        <end position="21"/>
    </location>
</feature>
<dbReference type="FunFam" id="2.60.40.60:FF:000016">
    <property type="entry name" value="Protocadherin 9"/>
    <property type="match status" value="1"/>
</dbReference>
<evidence type="ECO:0000256" key="4">
    <source>
        <dbReference type="ARBA" id="ARBA00022729"/>
    </source>
</evidence>
<keyword evidence="5" id="KW-0677">Repeat</keyword>
<dbReference type="Pfam" id="PF00028">
    <property type="entry name" value="Cadherin"/>
    <property type="match status" value="4"/>
</dbReference>
<dbReference type="SMART" id="SM00112">
    <property type="entry name" value="CA"/>
    <property type="match status" value="7"/>
</dbReference>
<feature type="domain" description="Cadherin" evidence="14">
    <location>
        <begin position="560"/>
        <end position="664"/>
    </location>
</feature>
<dbReference type="EMBL" id="JAGEUA010000006">
    <property type="protein sequence ID" value="KAL0973764.1"/>
    <property type="molecule type" value="Genomic_DNA"/>
</dbReference>
<keyword evidence="4 13" id="KW-0732">Signal</keyword>
<dbReference type="GO" id="GO:0009653">
    <property type="term" value="P:anatomical structure morphogenesis"/>
    <property type="evidence" value="ECO:0007669"/>
    <property type="project" value="UniProtKB-ARBA"/>
</dbReference>
<evidence type="ECO:0000256" key="8">
    <source>
        <dbReference type="ARBA" id="ARBA00022989"/>
    </source>
</evidence>
<dbReference type="GO" id="GO:0007155">
    <property type="term" value="P:cell adhesion"/>
    <property type="evidence" value="ECO:0007669"/>
    <property type="project" value="UniProtKB-KW"/>
</dbReference>
<evidence type="ECO:0000256" key="13">
    <source>
        <dbReference type="SAM" id="SignalP"/>
    </source>
</evidence>
<evidence type="ECO:0000256" key="3">
    <source>
        <dbReference type="ARBA" id="ARBA00022692"/>
    </source>
</evidence>
<feature type="domain" description="Cadherin" evidence="14">
    <location>
        <begin position="234"/>
        <end position="343"/>
    </location>
</feature>
<dbReference type="FunFam" id="2.60.40.60:FF:000007">
    <property type="entry name" value="Protocadherin alpha 2"/>
    <property type="match status" value="1"/>
</dbReference>
<comment type="subcellular location">
    <subcellularLocation>
        <location evidence="1">Cell membrane</location>
        <topology evidence="1">Single-pass type I membrane protein</topology>
    </subcellularLocation>
</comment>
<keyword evidence="3 12" id="KW-0812">Transmembrane</keyword>
<dbReference type="PROSITE" id="PS00232">
    <property type="entry name" value="CADHERIN_1"/>
    <property type="match status" value="2"/>
</dbReference>
<evidence type="ECO:0000256" key="12">
    <source>
        <dbReference type="SAM" id="Phobius"/>
    </source>
</evidence>
<keyword evidence="8 12" id="KW-1133">Transmembrane helix</keyword>
<feature type="chain" id="PRO_5044787307" description="Cadherin domain-containing protein" evidence="13">
    <location>
        <begin position="22"/>
        <end position="866"/>
    </location>
</feature>
<dbReference type="PANTHER" id="PTHR24028:SF276">
    <property type="entry name" value="PROTOCADHERIN 20"/>
    <property type="match status" value="1"/>
</dbReference>
<dbReference type="GO" id="GO:0005509">
    <property type="term" value="F:calcium ion binding"/>
    <property type="evidence" value="ECO:0007669"/>
    <property type="project" value="UniProtKB-UniRule"/>
</dbReference>
<accession>A0ABD0WJP3</accession>
<keyword evidence="9 12" id="KW-0472">Membrane</keyword>
<feature type="domain" description="Cadherin" evidence="14">
    <location>
        <begin position="123"/>
        <end position="232"/>
    </location>
</feature>
<dbReference type="CDD" id="cd11304">
    <property type="entry name" value="Cadherin_repeat"/>
    <property type="match status" value="7"/>
</dbReference>
<dbReference type="FunFam" id="2.60.40.60:FF:000005">
    <property type="entry name" value="Protocadherin 9"/>
    <property type="match status" value="1"/>
</dbReference>